<protein>
    <recommendedName>
        <fullName evidence="4 12">2-C-methyl-D-erythritol 2,4-cyclodiphosphate synthase</fullName>
        <shortName evidence="12">MECDP-synthase</shortName>
        <shortName evidence="12">MECPP-synthase</shortName>
        <shortName evidence="12">MECPS</shortName>
        <ecNumber evidence="4 12">4.6.1.12</ecNumber>
    </recommendedName>
</protein>
<feature type="binding site" evidence="12">
    <location>
        <begin position="493"/>
        <end position="496"/>
    </location>
    <ligand>
        <name>4-CDP-2-C-methyl-D-erythritol 2-phosphate</name>
        <dbReference type="ChEBI" id="CHEBI:57919"/>
    </ligand>
</feature>
<dbReference type="PROSITE" id="PS50932">
    <property type="entry name" value="HTH_LACI_2"/>
    <property type="match status" value="1"/>
</dbReference>
<comment type="caution">
    <text evidence="15">The sequence shown here is derived from an EMBL/GenBank/DDBJ whole genome shotgun (WGS) entry which is preliminary data.</text>
</comment>
<dbReference type="GO" id="GO:0016114">
    <property type="term" value="P:terpenoid biosynthetic process"/>
    <property type="evidence" value="ECO:0007669"/>
    <property type="project" value="InterPro"/>
</dbReference>
<dbReference type="Gene3D" id="1.10.260.40">
    <property type="entry name" value="lambda repressor-like DNA-binding domains"/>
    <property type="match status" value="1"/>
</dbReference>
<evidence type="ECO:0000313" key="16">
    <source>
        <dbReference type="Proteomes" id="UP000262699"/>
    </source>
</evidence>
<dbReference type="Gene3D" id="3.90.550.10">
    <property type="entry name" value="Spore Coat Polysaccharide Biosynthesis Protein SpsA, Chain A"/>
    <property type="match status" value="1"/>
</dbReference>
<dbReference type="SUPFAM" id="SSF47413">
    <property type="entry name" value="lambda repressor-like DNA-binding domains"/>
    <property type="match status" value="1"/>
</dbReference>
<dbReference type="EMBL" id="DOYJ01000150">
    <property type="protein sequence ID" value="HCB75572.1"/>
    <property type="molecule type" value="Genomic_DNA"/>
</dbReference>
<evidence type="ECO:0000256" key="1">
    <source>
        <dbReference type="ARBA" id="ARBA00000200"/>
    </source>
</evidence>
<feature type="binding site" evidence="12">
    <location>
        <position position="500"/>
    </location>
    <ligand>
        <name>4-CDP-2-C-methyl-D-erythritol 2-phosphate</name>
        <dbReference type="ChEBI" id="CHEBI:57919"/>
    </ligand>
</feature>
<dbReference type="HAMAP" id="MF_00107">
    <property type="entry name" value="IspF"/>
    <property type="match status" value="1"/>
</dbReference>
<evidence type="ECO:0000259" key="14">
    <source>
        <dbReference type="PROSITE" id="PS50932"/>
    </source>
</evidence>
<dbReference type="GO" id="GO:0000976">
    <property type="term" value="F:transcription cis-regulatory region binding"/>
    <property type="evidence" value="ECO:0007669"/>
    <property type="project" value="TreeGrafter"/>
</dbReference>
<dbReference type="InterPro" id="IPR028082">
    <property type="entry name" value="Peripla_BP_I"/>
</dbReference>
<evidence type="ECO:0000256" key="6">
    <source>
        <dbReference type="ARBA" id="ARBA00022723"/>
    </source>
</evidence>
<evidence type="ECO:0000256" key="12">
    <source>
        <dbReference type="HAMAP-Rule" id="MF_00107"/>
    </source>
</evidence>
<comment type="subunit">
    <text evidence="12">Homotrimer.</text>
</comment>
<dbReference type="AlphaFoldDB" id="A0A3D0WAC4"/>
<dbReference type="SMART" id="SM00354">
    <property type="entry name" value="HTH_LACI"/>
    <property type="match status" value="1"/>
</dbReference>
<organism evidence="15 16">
    <name type="scientific">Sphingomonas bacterium</name>
    <dbReference type="NCBI Taxonomy" id="1895847"/>
    <lineage>
        <taxon>Bacteria</taxon>
        <taxon>Pseudomonadati</taxon>
        <taxon>Pseudomonadota</taxon>
        <taxon>Alphaproteobacteria</taxon>
        <taxon>Sphingomonadales</taxon>
        <taxon>Sphingomonadaceae</taxon>
        <taxon>Sphingomonas</taxon>
    </lineage>
</organism>
<dbReference type="SUPFAM" id="SSF53822">
    <property type="entry name" value="Periplasmic binding protein-like I"/>
    <property type="match status" value="1"/>
</dbReference>
<feature type="binding site" evidence="12">
    <location>
        <begin position="417"/>
        <end position="419"/>
    </location>
    <ligand>
        <name>4-CDP-2-C-methyl-D-erythritol 2-phosphate</name>
        <dbReference type="ChEBI" id="CHEBI:57919"/>
    </ligand>
</feature>
<comment type="catalytic activity">
    <reaction evidence="1 12 13">
        <text>4-CDP-2-C-methyl-D-erythritol 2-phosphate = 2-C-methyl-D-erythritol 2,4-cyclic diphosphate + CMP</text>
        <dbReference type="Rhea" id="RHEA:23864"/>
        <dbReference type="ChEBI" id="CHEBI:57919"/>
        <dbReference type="ChEBI" id="CHEBI:58483"/>
        <dbReference type="ChEBI" id="CHEBI:60377"/>
        <dbReference type="EC" id="4.6.1.12"/>
    </reaction>
</comment>
<dbReference type="GO" id="GO:0070567">
    <property type="term" value="F:cytidylyltransferase activity"/>
    <property type="evidence" value="ECO:0007669"/>
    <property type="project" value="InterPro"/>
</dbReference>
<dbReference type="PROSITE" id="PS01350">
    <property type="entry name" value="ISPF"/>
    <property type="match status" value="1"/>
</dbReference>
<comment type="function">
    <text evidence="12">Involved in the biosynthesis of isopentenyl diphosphate (IPP) and dimethylallyl diphosphate (DMAPP), two major building blocks of isoprenoid compounds. Catalyzes the conversion of 4-diphosphocytidyl-2-C-methyl-D-erythritol 2-phosphate (CDP-ME2P) to 2-C-methyl-D-erythritol 2,4-cyclodiphosphate (ME-CPP) with a corresponding release of cytidine 5-monophosphate (CMP).</text>
</comment>
<name>A0A3D0WAC4_9SPHN</name>
<dbReference type="InterPro" id="IPR046335">
    <property type="entry name" value="LacI/GalR-like_sensor"/>
</dbReference>
<dbReference type="GO" id="GO:0008685">
    <property type="term" value="F:2-C-methyl-D-erythritol 2,4-cyclodiphosphate synthase activity"/>
    <property type="evidence" value="ECO:0007669"/>
    <property type="project" value="UniProtKB-UniRule"/>
</dbReference>
<dbReference type="InterPro" id="IPR029044">
    <property type="entry name" value="Nucleotide-diphossugar_trans"/>
</dbReference>
<evidence type="ECO:0000313" key="15">
    <source>
        <dbReference type="EMBL" id="HCB75572.1"/>
    </source>
</evidence>
<evidence type="ECO:0000256" key="7">
    <source>
        <dbReference type="ARBA" id="ARBA00023015"/>
    </source>
</evidence>
<dbReference type="PROSITE" id="PS00356">
    <property type="entry name" value="HTH_LACI_1"/>
    <property type="match status" value="1"/>
</dbReference>
<dbReference type="Pfam" id="PF13377">
    <property type="entry name" value="Peripla_BP_3"/>
    <property type="match status" value="1"/>
</dbReference>
<dbReference type="InterPro" id="IPR020555">
    <property type="entry name" value="MECDP_synthase_CS"/>
</dbReference>
<keyword evidence="5" id="KW-0678">Repressor</keyword>
<dbReference type="PANTHER" id="PTHR30146">
    <property type="entry name" value="LACI-RELATED TRANSCRIPTIONAL REPRESSOR"/>
    <property type="match status" value="1"/>
</dbReference>
<dbReference type="Pfam" id="PF02542">
    <property type="entry name" value="YgbB"/>
    <property type="match status" value="1"/>
</dbReference>
<comment type="similarity">
    <text evidence="3 12 13">Belongs to the IspF family.</text>
</comment>
<gene>
    <name evidence="12 15" type="primary">ispF</name>
    <name evidence="15" type="ORF">DEP91_05275</name>
</gene>
<dbReference type="Pfam" id="PF00356">
    <property type="entry name" value="LacI"/>
    <property type="match status" value="1"/>
</dbReference>
<evidence type="ECO:0000256" key="2">
    <source>
        <dbReference type="ARBA" id="ARBA00004709"/>
    </source>
</evidence>
<feature type="binding site" evidence="12">
    <location>
        <position position="403"/>
    </location>
    <ligand>
        <name>a divalent metal cation</name>
        <dbReference type="ChEBI" id="CHEBI:60240"/>
    </ligand>
</feature>
<dbReference type="SUPFAM" id="SSF53448">
    <property type="entry name" value="Nucleotide-diphospho-sugar transferases"/>
    <property type="match status" value="1"/>
</dbReference>
<feature type="binding site" evidence="12">
    <location>
        <begin position="369"/>
        <end position="371"/>
    </location>
    <ligand>
        <name>4-CDP-2-C-methyl-D-erythritol 2-phosphate</name>
        <dbReference type="ChEBI" id="CHEBI:57919"/>
    </ligand>
</feature>
<evidence type="ECO:0000256" key="3">
    <source>
        <dbReference type="ARBA" id="ARBA00008480"/>
    </source>
</evidence>
<feature type="site" description="Transition state stabilizer" evidence="12">
    <location>
        <position position="494"/>
    </location>
</feature>
<comment type="caution">
    <text evidence="12">Lacks conserved residue(s) required for the propagation of feature annotation.</text>
</comment>
<comment type="pathway">
    <text evidence="2 12">Isoprenoid biosynthesis; isopentenyl diphosphate biosynthesis via DXP pathway; isopentenyl diphosphate from 1-deoxy-D-xylulose 5-phosphate: step 4/6.</text>
</comment>
<dbReference type="Proteomes" id="UP000262699">
    <property type="component" value="Unassembled WGS sequence"/>
</dbReference>
<dbReference type="Gene3D" id="3.30.1330.50">
    <property type="entry name" value="2-C-methyl-D-erythritol 2,4-cyclodiphosphate synthase"/>
    <property type="match status" value="1"/>
</dbReference>
<feature type="binding site" evidence="12">
    <location>
        <position position="371"/>
    </location>
    <ligand>
        <name>a divalent metal cation</name>
        <dbReference type="ChEBI" id="CHEBI:60240"/>
    </ligand>
</feature>
<feature type="binding site" evidence="12">
    <location>
        <begin position="395"/>
        <end position="396"/>
    </location>
    <ligand>
        <name>4-CDP-2-C-methyl-D-erythritol 2-phosphate</name>
        <dbReference type="ChEBI" id="CHEBI:57919"/>
    </ligand>
</feature>
<evidence type="ECO:0000256" key="11">
    <source>
        <dbReference type="ARBA" id="ARBA00023239"/>
    </source>
</evidence>
<dbReference type="UniPathway" id="UPA00056">
    <property type="reaction ID" value="UER00095"/>
</dbReference>
<keyword evidence="10 12" id="KW-0414">Isoprene biosynthesis</keyword>
<keyword evidence="9" id="KW-0804">Transcription</keyword>
<dbReference type="PANTHER" id="PTHR30146:SF151">
    <property type="entry name" value="HTH-TYPE TRANSCRIPTIONAL REPRESSOR CYTR"/>
    <property type="match status" value="1"/>
</dbReference>
<dbReference type="InterPro" id="IPR036571">
    <property type="entry name" value="MECDP_synthase_sf"/>
</dbReference>
<accession>A0A3D0WAC4</accession>
<dbReference type="GO" id="GO:0019288">
    <property type="term" value="P:isopentenyl diphosphate biosynthetic process, methylerythritol 4-phosphate pathway"/>
    <property type="evidence" value="ECO:0007669"/>
    <property type="project" value="UniProtKB-UniRule"/>
</dbReference>
<dbReference type="InterPro" id="IPR000843">
    <property type="entry name" value="HTH_LacI"/>
</dbReference>
<feature type="binding site" evidence="12">
    <location>
        <position position="369"/>
    </location>
    <ligand>
        <name>a divalent metal cation</name>
        <dbReference type="ChEBI" id="CHEBI:60240"/>
    </ligand>
</feature>
<sequence length="521" mass="54178">MANATIRDVARVADVSVASASRALNGRDNVRPELRARVEAAAAQLGYVPHAGARSLSLSRTGTIGVVLPDLHGEFFSEFVRGMDREVSSRGLHLLLSNMHADPQQGIEALRAMRGRVDGLVVMAPQVDADALGSHLPASVPAILVNCAPNQQQRAELRVDNAAGAAAMVEHLVAGGRRAIVHIAGPGGNIDAEGRRRGYVEAMARAGLEPRVVEGTFEQPSGAAAVQTLLGQGDRCDAIFAGNDMMAIGALVALREAGIDVPGEIALAGFDDVPLAGLVSPALTTLRIGIAEVGARAIVRLADLIAAHDAWPPDAEATDDAQMLRAAGHTVALVEGSPMLDKITYPADFASAEARLAGTLVSRSATGFDVHRLEAGEELWLGGVLIPHDKGLSGHSDADVALHAITDALLGTIGAGDIGLHFPPSDPQWKDARSDQFLAHAAGLVRAAGGIVDFVDLTLMCEAPKIGPHRQAMRERIAEILQLPAAHVSVKATTTERLGFTGRGEGVAAQACATIRIPGQA</sequence>
<dbReference type="EC" id="4.6.1.12" evidence="4 12"/>
<keyword evidence="11 12" id="KW-0456">Lyase</keyword>
<evidence type="ECO:0000256" key="10">
    <source>
        <dbReference type="ARBA" id="ARBA00023229"/>
    </source>
</evidence>
<proteinExistence type="inferred from homology"/>
<comment type="cofactor">
    <cofactor evidence="12">
        <name>a divalent metal cation</name>
        <dbReference type="ChEBI" id="CHEBI:60240"/>
    </cofactor>
    <text evidence="12">Binds 1 divalent metal cation per subunit.</text>
</comment>
<keyword evidence="8" id="KW-0238">DNA-binding</keyword>
<dbReference type="GO" id="GO:0046872">
    <property type="term" value="F:metal ion binding"/>
    <property type="evidence" value="ECO:0007669"/>
    <property type="project" value="UniProtKB-KW"/>
</dbReference>
<evidence type="ECO:0000256" key="9">
    <source>
        <dbReference type="ARBA" id="ARBA00023163"/>
    </source>
</evidence>
<keyword evidence="7" id="KW-0805">Transcription regulation</keyword>
<feature type="site" description="Transition state stabilizer" evidence="12">
    <location>
        <position position="395"/>
    </location>
</feature>
<keyword evidence="6 12" id="KW-0479">Metal-binding</keyword>
<evidence type="ECO:0000256" key="13">
    <source>
        <dbReference type="RuleBase" id="RU004395"/>
    </source>
</evidence>
<evidence type="ECO:0000256" key="4">
    <source>
        <dbReference type="ARBA" id="ARBA00012579"/>
    </source>
</evidence>
<dbReference type="SUPFAM" id="SSF69765">
    <property type="entry name" value="IpsF-like"/>
    <property type="match status" value="1"/>
</dbReference>
<dbReference type="InterPro" id="IPR010982">
    <property type="entry name" value="Lambda_DNA-bd_dom_sf"/>
</dbReference>
<evidence type="ECO:0000256" key="5">
    <source>
        <dbReference type="ARBA" id="ARBA00022491"/>
    </source>
</evidence>
<dbReference type="CDD" id="cd01392">
    <property type="entry name" value="HTH_LacI"/>
    <property type="match status" value="1"/>
</dbReference>
<evidence type="ECO:0000256" key="8">
    <source>
        <dbReference type="ARBA" id="ARBA00023125"/>
    </source>
</evidence>
<feature type="domain" description="HTH lacI-type" evidence="14">
    <location>
        <begin position="4"/>
        <end position="58"/>
    </location>
</feature>
<dbReference type="GO" id="GO:0003700">
    <property type="term" value="F:DNA-binding transcription factor activity"/>
    <property type="evidence" value="ECO:0007669"/>
    <property type="project" value="TreeGrafter"/>
</dbReference>
<dbReference type="NCBIfam" id="TIGR00151">
    <property type="entry name" value="ispF"/>
    <property type="match status" value="1"/>
</dbReference>
<feature type="binding site" evidence="12">
    <location>
        <position position="503"/>
    </location>
    <ligand>
        <name>4-CDP-2-C-methyl-D-erythritol 2-phosphate</name>
        <dbReference type="ChEBI" id="CHEBI:57919"/>
    </ligand>
</feature>
<reference evidence="15 16" key="1">
    <citation type="journal article" date="2018" name="Nat. Biotechnol.">
        <title>A standardized bacterial taxonomy based on genome phylogeny substantially revises the tree of life.</title>
        <authorList>
            <person name="Parks D.H."/>
            <person name="Chuvochina M."/>
            <person name="Waite D.W."/>
            <person name="Rinke C."/>
            <person name="Skarshewski A."/>
            <person name="Chaumeil P.A."/>
            <person name="Hugenholtz P."/>
        </authorList>
    </citation>
    <scope>NUCLEOTIDE SEQUENCE [LARGE SCALE GENOMIC DNA]</scope>
    <source>
        <strain evidence="15">UBA9015</strain>
    </source>
</reference>
<dbReference type="Gene3D" id="3.40.50.2300">
    <property type="match status" value="2"/>
</dbReference>
<dbReference type="CDD" id="cd06267">
    <property type="entry name" value="PBP1_LacI_sugar_binding-like"/>
    <property type="match status" value="1"/>
</dbReference>
<dbReference type="CDD" id="cd00554">
    <property type="entry name" value="MECDP_synthase"/>
    <property type="match status" value="1"/>
</dbReference>
<dbReference type="InterPro" id="IPR003526">
    <property type="entry name" value="MECDP_synthase"/>
</dbReference>